<reference evidence="1 2" key="3">
    <citation type="submission" date="2020-02" db="EMBL/GenBank/DDBJ databases">
        <title>Flavobacterium profundi sp. nov., isolated from a deep-sea seamount.</title>
        <authorList>
            <person name="Zhang D.-C."/>
        </authorList>
    </citation>
    <scope>NUCLEOTIDE SEQUENCE [LARGE SCALE GENOMIC DNA]</scope>
    <source>
        <strain evidence="1 2">EC11</strain>
    </source>
</reference>
<dbReference type="Proteomes" id="UP000817854">
    <property type="component" value="Unassembled WGS sequence"/>
</dbReference>
<proteinExistence type="predicted"/>
<evidence type="ECO:0008006" key="3">
    <source>
        <dbReference type="Google" id="ProtNLM"/>
    </source>
</evidence>
<evidence type="ECO:0000313" key="1">
    <source>
        <dbReference type="EMBL" id="NHN24276.1"/>
    </source>
</evidence>
<dbReference type="RefSeq" id="WP_140959181.1">
    <property type="nucleotide sequence ID" value="NZ_VEVQ02000001.1"/>
</dbReference>
<name>A0ABX0IL14_9FLAO</name>
<organism evidence="1 2">
    <name type="scientific">Flavobacterium jejuense</name>
    <dbReference type="NCBI Taxonomy" id="1544455"/>
    <lineage>
        <taxon>Bacteria</taxon>
        <taxon>Pseudomonadati</taxon>
        <taxon>Bacteroidota</taxon>
        <taxon>Flavobacteriia</taxon>
        <taxon>Flavobacteriales</taxon>
        <taxon>Flavobacteriaceae</taxon>
        <taxon>Flavobacterium</taxon>
    </lineage>
</organism>
<reference evidence="1 2" key="2">
    <citation type="submission" date="2019-05" db="EMBL/GenBank/DDBJ databases">
        <authorList>
            <person name="Lianzixin W."/>
        </authorList>
    </citation>
    <scope>NUCLEOTIDE SEQUENCE [LARGE SCALE GENOMIC DNA]</scope>
    <source>
        <strain evidence="1 2">EC11</strain>
    </source>
</reference>
<dbReference type="EMBL" id="VEVQ02000001">
    <property type="protein sequence ID" value="NHN24276.1"/>
    <property type="molecule type" value="Genomic_DNA"/>
</dbReference>
<comment type="caution">
    <text evidence="1">The sequence shown here is derived from an EMBL/GenBank/DDBJ whole genome shotgun (WGS) entry which is preliminary data.</text>
</comment>
<dbReference type="PROSITE" id="PS51257">
    <property type="entry name" value="PROKAR_LIPOPROTEIN"/>
    <property type="match status" value="1"/>
</dbReference>
<keyword evidence="2" id="KW-1185">Reference proteome</keyword>
<accession>A0ABX0IL14</accession>
<evidence type="ECO:0000313" key="2">
    <source>
        <dbReference type="Proteomes" id="UP000817854"/>
    </source>
</evidence>
<gene>
    <name evidence="1" type="ORF">FIA58_001195</name>
</gene>
<protein>
    <recommendedName>
        <fullName evidence="3">Lipoprotein</fullName>
    </recommendedName>
</protein>
<sequence length="198" mass="22478">MKNIANTILVVFLISCTSKKENTNSDNKEAAIENEVSEKVMLVNPCDLVSMDDIASAFGIDIATIESYARNPYPDTNRCEFIWNDPNEVTKASQIMITISSNLEMEDMPRKFSNMLRMDIEKGVMGTKQQIIKPTPIDGFGANAYHWVEPDFQNVQKIKFQSNEAYLIEILFNSSETVNSEEIKEKLLQIGKNIKQKI</sequence>
<reference evidence="2" key="1">
    <citation type="submission" date="2019-05" db="EMBL/GenBank/DDBJ databases">
        <title>Flavobacterium profundi sp. nov., isolated from a deep-sea seamount.</title>
        <authorList>
            <person name="Zhang D.-C."/>
        </authorList>
    </citation>
    <scope>NUCLEOTIDE SEQUENCE [LARGE SCALE GENOMIC DNA]</scope>
    <source>
        <strain evidence="2">EC11</strain>
    </source>
</reference>